<feature type="compositionally biased region" description="Basic and acidic residues" evidence="8">
    <location>
        <begin position="355"/>
        <end position="369"/>
    </location>
</feature>
<evidence type="ECO:0000256" key="4">
    <source>
        <dbReference type="ARBA" id="ARBA00022771"/>
    </source>
</evidence>
<dbReference type="InterPro" id="IPR031127">
    <property type="entry name" value="E3_UB_ligase_RBR"/>
</dbReference>
<evidence type="ECO:0000256" key="3">
    <source>
        <dbReference type="ARBA" id="ARBA00022737"/>
    </source>
</evidence>
<feature type="domain" description="RING-type" evidence="10">
    <location>
        <begin position="5"/>
        <end position="69"/>
    </location>
</feature>
<dbReference type="VEuPathDB" id="CryptoDB:Cvel_5341"/>
<dbReference type="InterPro" id="IPR001841">
    <property type="entry name" value="Znf_RING"/>
</dbReference>
<evidence type="ECO:0000256" key="2">
    <source>
        <dbReference type="ARBA" id="ARBA00022723"/>
    </source>
</evidence>
<accession>A0A0G4GWV1</accession>
<dbReference type="CDD" id="cd20336">
    <property type="entry name" value="Rcat_RBR"/>
    <property type="match status" value="1"/>
</dbReference>
<gene>
    <name evidence="12" type="ORF">Cvel_5341</name>
</gene>
<keyword evidence="1" id="KW-0808">Transferase</keyword>
<dbReference type="PROSITE" id="PS50089">
    <property type="entry name" value="ZF_RING_2"/>
    <property type="match status" value="1"/>
</dbReference>
<evidence type="ECO:0000256" key="6">
    <source>
        <dbReference type="ARBA" id="ARBA00022833"/>
    </source>
</evidence>
<keyword evidence="6" id="KW-0862">Zinc</keyword>
<dbReference type="Gene3D" id="3.30.40.10">
    <property type="entry name" value="Zinc/RING finger domain, C3HC4 (zinc finger)"/>
    <property type="match status" value="1"/>
</dbReference>
<name>A0A0G4GWV1_9ALVE</name>
<keyword evidence="5" id="KW-0833">Ubl conjugation pathway</keyword>
<evidence type="ECO:0000256" key="5">
    <source>
        <dbReference type="ARBA" id="ARBA00022786"/>
    </source>
</evidence>
<feature type="transmembrane region" description="Helical" evidence="9">
    <location>
        <begin position="392"/>
        <end position="420"/>
    </location>
</feature>
<dbReference type="InterPro" id="IPR044066">
    <property type="entry name" value="TRIAD_supradom"/>
</dbReference>
<evidence type="ECO:0000256" key="9">
    <source>
        <dbReference type="SAM" id="Phobius"/>
    </source>
</evidence>
<feature type="domain" description="RING-type" evidence="11">
    <location>
        <begin position="1"/>
        <end position="218"/>
    </location>
</feature>
<evidence type="ECO:0000256" key="8">
    <source>
        <dbReference type="SAM" id="MobiDB-lite"/>
    </source>
</evidence>
<feature type="region of interest" description="Disordered" evidence="8">
    <location>
        <begin position="345"/>
        <end position="369"/>
    </location>
</feature>
<keyword evidence="4 7" id="KW-0863">Zinc-finger</keyword>
<dbReference type="Gene3D" id="1.20.120.1750">
    <property type="match status" value="1"/>
</dbReference>
<dbReference type="GO" id="GO:0016567">
    <property type="term" value="P:protein ubiquitination"/>
    <property type="evidence" value="ECO:0007669"/>
    <property type="project" value="InterPro"/>
</dbReference>
<dbReference type="GO" id="GO:0004842">
    <property type="term" value="F:ubiquitin-protein transferase activity"/>
    <property type="evidence" value="ECO:0007669"/>
    <property type="project" value="InterPro"/>
</dbReference>
<evidence type="ECO:0000259" key="11">
    <source>
        <dbReference type="PROSITE" id="PS51873"/>
    </source>
</evidence>
<protein>
    <recommendedName>
        <fullName evidence="13">RING-type domain-containing protein</fullName>
    </recommendedName>
</protein>
<keyword evidence="9" id="KW-0472">Membrane</keyword>
<dbReference type="Pfam" id="PF22191">
    <property type="entry name" value="IBR_1"/>
    <property type="match status" value="1"/>
</dbReference>
<keyword evidence="9" id="KW-0812">Transmembrane</keyword>
<feature type="transmembrane region" description="Helical" evidence="9">
    <location>
        <begin position="464"/>
        <end position="484"/>
    </location>
</feature>
<organism evidence="12">
    <name type="scientific">Chromera velia CCMP2878</name>
    <dbReference type="NCBI Taxonomy" id="1169474"/>
    <lineage>
        <taxon>Eukaryota</taxon>
        <taxon>Sar</taxon>
        <taxon>Alveolata</taxon>
        <taxon>Colpodellida</taxon>
        <taxon>Chromeraceae</taxon>
        <taxon>Chromera</taxon>
    </lineage>
</organism>
<evidence type="ECO:0000313" key="12">
    <source>
        <dbReference type="EMBL" id="CEM35477.1"/>
    </source>
</evidence>
<keyword evidence="2" id="KW-0479">Metal-binding</keyword>
<dbReference type="GO" id="GO:0008270">
    <property type="term" value="F:zinc ion binding"/>
    <property type="evidence" value="ECO:0007669"/>
    <property type="project" value="UniProtKB-KW"/>
</dbReference>
<dbReference type="PANTHER" id="PTHR11685">
    <property type="entry name" value="RBR FAMILY RING FINGER AND IBR DOMAIN-CONTAINING"/>
    <property type="match status" value="1"/>
</dbReference>
<feature type="transmembrane region" description="Helical" evidence="9">
    <location>
        <begin position="291"/>
        <end position="311"/>
    </location>
</feature>
<evidence type="ECO:0000256" key="1">
    <source>
        <dbReference type="ARBA" id="ARBA00022679"/>
    </source>
</evidence>
<sequence length="515" mass="57073">MSSSCVVCMTAFSQVGEVRSLPCGDKLCLDCFNRWVEHLLEDDQEVLRLLKDSSPTEDPTQVKVKCPNHGHDLTLESISQFGSVDQQESLASLLTRACVSKMSDSIACPKCNTHGFLESSAWGVCSVECCHPKCGHHFTVKLSGGESRLSFRDWWSWALSAGWKYMNSRPCPKCSALVEKAGGCDHITCWKCDAQWCWGCNQQWTSRHYETCPYSPFRIQLLGGGGEPQEEVGVGVDGIDRGEGGETGTGVLSSSSRLAGAGWRALVSSVHESFLLFLPVAVRAVPSRRNLFLSVVGLLLAMLVFWVPWLAFVFCHVAAWEGGAQGGLGLLWIVGALPQSVEDRRRSARRQQVQQKREKDGSGDRRRGWNEDQQRGFGVLVQRLWRFVYRKAFVPFVLPLLKSVGVLLIVWGCTLAVAVLPVAHQKCAEGKNLFFHFLFPSSIYQALLLGPCAPPVGLLWARTAWWGALSSVALFGTLSVGKRVKRFLMVRRLRKSFQEAGLKHIRVNESLVGDL</sequence>
<dbReference type="AlphaFoldDB" id="A0A0G4GWV1"/>
<dbReference type="InterPro" id="IPR013083">
    <property type="entry name" value="Znf_RING/FYVE/PHD"/>
</dbReference>
<evidence type="ECO:0000259" key="10">
    <source>
        <dbReference type="PROSITE" id="PS50089"/>
    </source>
</evidence>
<proteinExistence type="predicted"/>
<keyword evidence="9" id="KW-1133">Transmembrane helix</keyword>
<evidence type="ECO:0008006" key="13">
    <source>
        <dbReference type="Google" id="ProtNLM"/>
    </source>
</evidence>
<dbReference type="PROSITE" id="PS51873">
    <property type="entry name" value="TRIAD"/>
    <property type="match status" value="1"/>
</dbReference>
<evidence type="ECO:0000256" key="7">
    <source>
        <dbReference type="PROSITE-ProRule" id="PRU00175"/>
    </source>
</evidence>
<dbReference type="SUPFAM" id="SSF57850">
    <property type="entry name" value="RING/U-box"/>
    <property type="match status" value="2"/>
</dbReference>
<dbReference type="EMBL" id="CDMZ01001635">
    <property type="protein sequence ID" value="CEM35477.1"/>
    <property type="molecule type" value="Genomic_DNA"/>
</dbReference>
<reference evidence="12" key="1">
    <citation type="submission" date="2014-11" db="EMBL/GenBank/DDBJ databases">
        <authorList>
            <person name="Otto D Thomas"/>
            <person name="Naeem Raeece"/>
        </authorList>
    </citation>
    <scope>NUCLEOTIDE SEQUENCE</scope>
</reference>
<keyword evidence="3" id="KW-0677">Repeat</keyword>